<evidence type="ECO:0000256" key="1">
    <source>
        <dbReference type="SAM" id="Phobius"/>
    </source>
</evidence>
<dbReference type="RefSeq" id="WP_353893592.1">
    <property type="nucleotide sequence ID" value="NZ_CP159485.1"/>
</dbReference>
<feature type="transmembrane region" description="Helical" evidence="1">
    <location>
        <begin position="185"/>
        <end position="202"/>
    </location>
</feature>
<feature type="transmembrane region" description="Helical" evidence="1">
    <location>
        <begin position="272"/>
        <end position="289"/>
    </location>
</feature>
<sequence>MYGLIKVILKIKWRFYVANFKKVAKYLLAILIGGAIIIGNVDLLIDNKMVQENGRFILSLLITIFIFHKTVWDKKPCIYFSLPSYYYILGSSIKSSHLYLMKFALLFLSNSIISLGILAFLTFLGAFDLSEAWFRFLNLLFLMCSCQFLSLIYYSFEFKGKLLVRIISAMVLWSIFMTMDFSFLILMLLSTVLVWVFLKFNFNMNHPKFLSDCRFIYLSKKYFLEDNWAGLQTLANEAKKGKKNNKILGRRYMAGWKGLLLKEVVSFLRMKVAVWLILIVNLITITAIVKAFVPNLMLLGFVAISLSLINLFRNHYSTIFSNIDNGFILPLDFNVVFKTILIIPTIISLIFFGGYLIFLTETTRVLISLVAINWMIPTLSILTIRKPKLFIIFYIIFIGVIYLAFSLPVSYAAISVAMISTLLSVLLFKGEVLC</sequence>
<protein>
    <recommendedName>
        <fullName evidence="3">ABC exporter</fullName>
    </recommendedName>
</protein>
<evidence type="ECO:0000313" key="2">
    <source>
        <dbReference type="EMBL" id="XCI29043.1"/>
    </source>
</evidence>
<feature type="transmembrane region" description="Helical" evidence="1">
    <location>
        <begin position="364"/>
        <end position="382"/>
    </location>
</feature>
<accession>A0AAU8HUI1</accession>
<proteinExistence type="predicted"/>
<gene>
    <name evidence="2" type="ORF">PRVXH_000343</name>
</gene>
<organism evidence="2">
    <name type="scientific">Proteinivorax hydrogeniformans</name>
    <dbReference type="NCBI Taxonomy" id="1826727"/>
    <lineage>
        <taxon>Bacteria</taxon>
        <taxon>Bacillati</taxon>
        <taxon>Bacillota</taxon>
        <taxon>Clostridia</taxon>
        <taxon>Eubacteriales</taxon>
        <taxon>Proteinivoracaceae</taxon>
        <taxon>Proteinivorax</taxon>
    </lineage>
</organism>
<feature type="transmembrane region" description="Helical" evidence="1">
    <location>
        <begin position="333"/>
        <end position="358"/>
    </location>
</feature>
<reference evidence="2" key="2">
    <citation type="submission" date="2024-06" db="EMBL/GenBank/DDBJ databases">
        <authorList>
            <person name="Petrova K.O."/>
            <person name="Toshchakov S.V."/>
            <person name="Boltjanskaja Y.V."/>
            <person name="Kevbrin V.V."/>
        </authorList>
    </citation>
    <scope>NUCLEOTIDE SEQUENCE</scope>
    <source>
        <strain evidence="2">Z-710</strain>
    </source>
</reference>
<keyword evidence="1" id="KW-0472">Membrane</keyword>
<evidence type="ECO:0008006" key="3">
    <source>
        <dbReference type="Google" id="ProtNLM"/>
    </source>
</evidence>
<feature type="transmembrane region" description="Helical" evidence="1">
    <location>
        <begin position="389"/>
        <end position="405"/>
    </location>
</feature>
<feature type="transmembrane region" description="Helical" evidence="1">
    <location>
        <begin position="23"/>
        <end position="44"/>
    </location>
</feature>
<feature type="transmembrane region" description="Helical" evidence="1">
    <location>
        <begin position="103"/>
        <end position="127"/>
    </location>
</feature>
<feature type="transmembrane region" description="Helical" evidence="1">
    <location>
        <begin position="78"/>
        <end position="96"/>
    </location>
</feature>
<name>A0AAU8HUI1_9FIRM</name>
<dbReference type="EMBL" id="CP159485">
    <property type="protein sequence ID" value="XCI29043.1"/>
    <property type="molecule type" value="Genomic_DNA"/>
</dbReference>
<feature type="transmembrane region" description="Helical" evidence="1">
    <location>
        <begin position="411"/>
        <end position="428"/>
    </location>
</feature>
<reference evidence="2" key="1">
    <citation type="journal article" date="2018" name="Antonie Van Leeuwenhoek">
        <title>Proteinivorax hydrogeniformans sp. nov., an anaerobic, haloalkaliphilic bacterium fermenting proteinaceous compounds with high hydrogen production.</title>
        <authorList>
            <person name="Boltyanskaya Y."/>
            <person name="Detkova E."/>
            <person name="Pimenov N."/>
            <person name="Kevbrin V."/>
        </authorList>
    </citation>
    <scope>NUCLEOTIDE SEQUENCE</scope>
    <source>
        <strain evidence="2">Z-710</strain>
    </source>
</reference>
<feature type="transmembrane region" description="Helical" evidence="1">
    <location>
        <begin position="133"/>
        <end position="155"/>
    </location>
</feature>
<keyword evidence="1" id="KW-1133">Transmembrane helix</keyword>
<feature type="transmembrane region" description="Helical" evidence="1">
    <location>
        <begin position="295"/>
        <end position="312"/>
    </location>
</feature>
<feature type="transmembrane region" description="Helical" evidence="1">
    <location>
        <begin position="56"/>
        <end position="72"/>
    </location>
</feature>
<keyword evidence="1" id="KW-0812">Transmembrane</keyword>
<dbReference type="AlphaFoldDB" id="A0AAU8HUI1"/>